<feature type="signal peptide" evidence="5">
    <location>
        <begin position="1"/>
        <end position="20"/>
    </location>
</feature>
<dbReference type="AlphaFoldDB" id="L0G2Y4"/>
<dbReference type="PATRIC" id="fig|926556.3.peg.3297"/>
<dbReference type="RefSeq" id="WP_015266913.1">
    <property type="nucleotide sequence ID" value="NC_019904.1"/>
</dbReference>
<dbReference type="PANTHER" id="PTHR31339">
    <property type="entry name" value="PECTIN LYASE-RELATED"/>
    <property type="match status" value="1"/>
</dbReference>
<dbReference type="InterPro" id="IPR011050">
    <property type="entry name" value="Pectin_lyase_fold/virulence"/>
</dbReference>
<dbReference type="Proteomes" id="UP000010796">
    <property type="component" value="Chromosome"/>
</dbReference>
<sequence>MKRYLFLLIVLLTSISPLMAQEEVFPDGSPIPDWFRQIEPTDIDQLGKHYRITDYGVVNDSTVLQTEKIQAVIDQASEQGGGIIIIPAGTFLSGSLFFKPGTHLHLEKNAVIKGSDDITHFKLLETRMEGQTLKYFAALVNADGMDGFTISGSGTLNGNGHRYWRHFWIRRQFNKNCTNMDEMRPRVLYISNSKNVQVSGISLINSPFWTSHYYKCENVKILNLHIFAPHTTEKAPSSDAIDLDACKNVLVKNCFMSVNDDAIALKGGKGPNADTDPNNGGNYNIIVEDCEFGFCHSALTCGSESIHNRNIILRRIKVTDAKRLFLLKMRPDTPQHYEYITLEDIKGSAKNMFNFSPWTQFFDLKGEKDIKFSKGNHITFRNIKLDCDRIFNSRASDQYNVSNVTMEDVKLSTSPDQVTKPEYIDNLIMKNVKINGDKL</sequence>
<evidence type="ECO:0000256" key="5">
    <source>
        <dbReference type="SAM" id="SignalP"/>
    </source>
</evidence>
<organism evidence="6 7">
    <name type="scientific">Echinicola vietnamensis (strain DSM 17526 / LMG 23754 / KMM 6221)</name>
    <dbReference type="NCBI Taxonomy" id="926556"/>
    <lineage>
        <taxon>Bacteria</taxon>
        <taxon>Pseudomonadati</taxon>
        <taxon>Bacteroidota</taxon>
        <taxon>Cytophagia</taxon>
        <taxon>Cytophagales</taxon>
        <taxon>Cyclobacteriaceae</taxon>
        <taxon>Echinicola</taxon>
    </lineage>
</organism>
<name>L0G2Y4_ECHVK</name>
<accession>L0G2Y4</accession>
<dbReference type="InterPro" id="IPR000743">
    <property type="entry name" value="Glyco_hydro_28"/>
</dbReference>
<dbReference type="Pfam" id="PF00295">
    <property type="entry name" value="Glyco_hydro_28"/>
    <property type="match status" value="1"/>
</dbReference>
<reference evidence="7" key="1">
    <citation type="submission" date="2012-02" db="EMBL/GenBank/DDBJ databases">
        <title>The complete genome of Echinicola vietnamensis DSM 17526.</title>
        <authorList>
            <person name="Lucas S."/>
            <person name="Copeland A."/>
            <person name="Lapidus A."/>
            <person name="Glavina del Rio T."/>
            <person name="Dalin E."/>
            <person name="Tice H."/>
            <person name="Bruce D."/>
            <person name="Goodwin L."/>
            <person name="Pitluck S."/>
            <person name="Peters L."/>
            <person name="Ovchinnikova G."/>
            <person name="Teshima H."/>
            <person name="Kyrpides N."/>
            <person name="Mavromatis K."/>
            <person name="Ivanova N."/>
            <person name="Brettin T."/>
            <person name="Detter J.C."/>
            <person name="Han C."/>
            <person name="Larimer F."/>
            <person name="Land M."/>
            <person name="Hauser L."/>
            <person name="Markowitz V."/>
            <person name="Cheng J.-F."/>
            <person name="Hugenholtz P."/>
            <person name="Woyke T."/>
            <person name="Wu D."/>
            <person name="Brambilla E."/>
            <person name="Klenk H.-P."/>
            <person name="Eisen J.A."/>
        </authorList>
    </citation>
    <scope>NUCLEOTIDE SEQUENCE [LARGE SCALE GENOMIC DNA]</scope>
    <source>
        <strain evidence="7">DSM 17526 / LMG 23754 / KMM 6221</strain>
    </source>
</reference>
<dbReference type="eggNOG" id="COG5434">
    <property type="taxonomic scope" value="Bacteria"/>
</dbReference>
<dbReference type="InterPro" id="IPR051801">
    <property type="entry name" value="GH28_Enzymes"/>
</dbReference>
<dbReference type="EMBL" id="CP003346">
    <property type="protein sequence ID" value="AGA79361.1"/>
    <property type="molecule type" value="Genomic_DNA"/>
</dbReference>
<dbReference type="STRING" id="926556.Echvi_3123"/>
<dbReference type="Gene3D" id="2.160.20.10">
    <property type="entry name" value="Single-stranded right-handed beta-helix, Pectin lyase-like"/>
    <property type="match status" value="1"/>
</dbReference>
<dbReference type="InterPro" id="IPR012334">
    <property type="entry name" value="Pectin_lyas_fold"/>
</dbReference>
<dbReference type="HOGENOM" id="CLU_016031_8_5_10"/>
<keyword evidence="5" id="KW-0732">Signal</keyword>
<evidence type="ECO:0000256" key="3">
    <source>
        <dbReference type="ARBA" id="ARBA00023295"/>
    </source>
</evidence>
<dbReference type="SUPFAM" id="SSF51126">
    <property type="entry name" value="Pectin lyase-like"/>
    <property type="match status" value="1"/>
</dbReference>
<evidence type="ECO:0000256" key="1">
    <source>
        <dbReference type="ARBA" id="ARBA00008834"/>
    </source>
</evidence>
<keyword evidence="7" id="KW-1185">Reference proteome</keyword>
<evidence type="ECO:0000256" key="2">
    <source>
        <dbReference type="ARBA" id="ARBA00022801"/>
    </source>
</evidence>
<dbReference type="GO" id="GO:0004650">
    <property type="term" value="F:polygalacturonase activity"/>
    <property type="evidence" value="ECO:0007669"/>
    <property type="project" value="InterPro"/>
</dbReference>
<feature type="chain" id="PRO_5003943060" evidence="5">
    <location>
        <begin position="21"/>
        <end position="439"/>
    </location>
</feature>
<dbReference type="OrthoDB" id="9795222at2"/>
<proteinExistence type="inferred from homology"/>
<gene>
    <name evidence="6" type="ordered locus">Echvi_3123</name>
</gene>
<comment type="similarity">
    <text evidence="1 4">Belongs to the glycosyl hydrolase 28 family.</text>
</comment>
<evidence type="ECO:0000313" key="6">
    <source>
        <dbReference type="EMBL" id="AGA79361.1"/>
    </source>
</evidence>
<protein>
    <submittedName>
        <fullName evidence="6">Endopolygalacturonase</fullName>
    </submittedName>
</protein>
<dbReference type="KEGG" id="evi:Echvi_3123"/>
<keyword evidence="2 4" id="KW-0378">Hydrolase</keyword>
<evidence type="ECO:0000256" key="4">
    <source>
        <dbReference type="RuleBase" id="RU361169"/>
    </source>
</evidence>
<dbReference type="GO" id="GO:0005975">
    <property type="term" value="P:carbohydrate metabolic process"/>
    <property type="evidence" value="ECO:0007669"/>
    <property type="project" value="InterPro"/>
</dbReference>
<evidence type="ECO:0000313" key="7">
    <source>
        <dbReference type="Proteomes" id="UP000010796"/>
    </source>
</evidence>
<dbReference type="PANTHER" id="PTHR31339:SF9">
    <property type="entry name" value="PLASMIN AND FIBRONECTIN-BINDING PROTEIN A"/>
    <property type="match status" value="1"/>
</dbReference>
<keyword evidence="3 4" id="KW-0326">Glycosidase</keyword>